<dbReference type="KEGG" id="many:MANY_14470"/>
<accession>A0A6N4W2J0</accession>
<name>A0A6N4W2J0_9MYCO</name>
<sequence>MTGGGGSKGAAPTGGGGGAWAAAWVPLPEIPIVRDAPTSAAEASRPTTNWRRVTSGTSPTRHTSHTLSVGAAYREKREPRACVACGSAVRRGHVTG</sequence>
<feature type="region of interest" description="Disordered" evidence="1">
    <location>
        <begin position="37"/>
        <end position="71"/>
    </location>
</feature>
<evidence type="ECO:0000256" key="1">
    <source>
        <dbReference type="SAM" id="MobiDB-lite"/>
    </source>
</evidence>
<proteinExistence type="predicted"/>
<organism evidence="2 3">
    <name type="scientific">Mycolicibacterium anyangense</name>
    <dbReference type="NCBI Taxonomy" id="1431246"/>
    <lineage>
        <taxon>Bacteria</taxon>
        <taxon>Bacillati</taxon>
        <taxon>Actinomycetota</taxon>
        <taxon>Actinomycetes</taxon>
        <taxon>Mycobacteriales</taxon>
        <taxon>Mycobacteriaceae</taxon>
        <taxon>Mycolicibacterium</taxon>
    </lineage>
</organism>
<dbReference type="AlphaFoldDB" id="A0A6N4W2J0"/>
<dbReference type="EMBL" id="AP022620">
    <property type="protein sequence ID" value="BBZ76110.1"/>
    <property type="molecule type" value="Genomic_DNA"/>
</dbReference>
<evidence type="ECO:0000313" key="2">
    <source>
        <dbReference type="EMBL" id="BBZ76110.1"/>
    </source>
</evidence>
<feature type="region of interest" description="Disordered" evidence="1">
    <location>
        <begin position="1"/>
        <end position="21"/>
    </location>
</feature>
<reference evidence="2 3" key="1">
    <citation type="journal article" date="2019" name="Emerg. Microbes Infect.">
        <title>Comprehensive subspecies identification of 175 nontuberculous mycobacteria species based on 7547 genomic profiles.</title>
        <authorList>
            <person name="Matsumoto Y."/>
            <person name="Kinjo T."/>
            <person name="Motooka D."/>
            <person name="Nabeya D."/>
            <person name="Jung N."/>
            <person name="Uechi K."/>
            <person name="Horii T."/>
            <person name="Iida T."/>
            <person name="Fujita J."/>
            <person name="Nakamura S."/>
        </authorList>
    </citation>
    <scope>NUCLEOTIDE SEQUENCE [LARGE SCALE GENOMIC DNA]</scope>
    <source>
        <strain evidence="2 3">JCM 30275</strain>
    </source>
</reference>
<keyword evidence="3" id="KW-1185">Reference proteome</keyword>
<protein>
    <submittedName>
        <fullName evidence="2">Uncharacterized protein</fullName>
    </submittedName>
</protein>
<feature type="compositionally biased region" description="Gly residues" evidence="1">
    <location>
        <begin position="1"/>
        <end position="19"/>
    </location>
</feature>
<evidence type="ECO:0000313" key="3">
    <source>
        <dbReference type="Proteomes" id="UP000467249"/>
    </source>
</evidence>
<dbReference type="Proteomes" id="UP000467249">
    <property type="component" value="Chromosome"/>
</dbReference>
<gene>
    <name evidence="2" type="ORF">MANY_14470</name>
</gene>
<feature type="compositionally biased region" description="Polar residues" evidence="1">
    <location>
        <begin position="45"/>
        <end position="67"/>
    </location>
</feature>